<accession>A0A0A0A1B1</accession>
<dbReference type="GO" id="GO:0140359">
    <property type="term" value="F:ABC-type transporter activity"/>
    <property type="evidence" value="ECO:0007669"/>
    <property type="project" value="InterPro"/>
</dbReference>
<evidence type="ECO:0000313" key="3">
    <source>
        <dbReference type="Proteomes" id="UP000053858"/>
    </source>
</evidence>
<reference evidence="3" key="1">
    <citation type="journal article" date="2014" name="Science">
        <title>Comparative genomics reveals insights into avian genome evolution and adaptation.</title>
        <authorList>
            <consortium name="Avian Genome Consortium"/>
            <person name="Zhang G."/>
            <person name="Li C."/>
            <person name="Li Q."/>
            <person name="Li B."/>
            <person name="Larkin D.M."/>
            <person name="Lee C."/>
            <person name="Storz J.F."/>
            <person name="Antunes A."/>
            <person name="Greenwold M.J."/>
            <person name="Meredith R.W."/>
            <person name="Odeen A."/>
            <person name="Cui J."/>
            <person name="Zhou Q."/>
            <person name="Xu L."/>
            <person name="Pan H."/>
            <person name="Wang Z."/>
            <person name="Jin L."/>
            <person name="Zhang P."/>
            <person name="Hu H."/>
            <person name="Yang W."/>
            <person name="Hu J."/>
            <person name="Xiao J."/>
            <person name="Yang Z."/>
            <person name="Liu Y."/>
            <person name="Xie Q."/>
            <person name="Yu H."/>
            <person name="Lian J."/>
            <person name="Wen P."/>
            <person name="Zhang F."/>
            <person name="Li H."/>
            <person name="Zeng Y."/>
            <person name="Xiong Z."/>
            <person name="Liu S."/>
            <person name="Zhou L."/>
            <person name="Huang Z."/>
            <person name="An N."/>
            <person name="Wang J."/>
            <person name="Zheng Q."/>
            <person name="Xiong Y."/>
            <person name="Wang G."/>
            <person name="Wang B."/>
            <person name="Wang J."/>
            <person name="Fan Y."/>
            <person name="da Fonseca R.R."/>
            <person name="Alfaro-Nunez A."/>
            <person name="Schubert M."/>
            <person name="Orlando L."/>
            <person name="Mourier T."/>
            <person name="Howard J.T."/>
            <person name="Ganapathy G."/>
            <person name="Pfenning A."/>
            <person name="Whitney O."/>
            <person name="Rivas M.V."/>
            <person name="Hara E."/>
            <person name="Smith J."/>
            <person name="Farre M."/>
            <person name="Narayan J."/>
            <person name="Slavov G."/>
            <person name="Romanov M.N."/>
            <person name="Borges R."/>
            <person name="Machado J.P."/>
            <person name="Khan I."/>
            <person name="Springer M.S."/>
            <person name="Gatesy J."/>
            <person name="Hoffmann F.G."/>
            <person name="Opazo J.C."/>
            <person name="Hastad O."/>
            <person name="Sawyer R.H."/>
            <person name="Kim H."/>
            <person name="Kim K.W."/>
            <person name="Kim H.J."/>
            <person name="Cho S."/>
            <person name="Li N."/>
            <person name="Huang Y."/>
            <person name="Bruford M.W."/>
            <person name="Zhan X."/>
            <person name="Dixon A."/>
            <person name="Bertelsen M.F."/>
            <person name="Derryberry E."/>
            <person name="Warren W."/>
            <person name="Wilson R.K."/>
            <person name="Li S."/>
            <person name="Ray D.A."/>
            <person name="Green R.E."/>
            <person name="O'Brien S.J."/>
            <person name="Griffin D."/>
            <person name="Johnson W.E."/>
            <person name="Haussler D."/>
            <person name="Ryder O.A."/>
            <person name="Willerslev E."/>
            <person name="Graves G.R."/>
            <person name="Alstrom P."/>
            <person name="Fjeldsa J."/>
            <person name="Mindell D.P."/>
            <person name="Edwards S.V."/>
            <person name="Braun E.L."/>
            <person name="Rahbek C."/>
            <person name="Burt D.W."/>
            <person name="Houde P."/>
            <person name="Zhang Y."/>
            <person name="Yang H."/>
            <person name="Wang J."/>
            <person name="Jarvis E.D."/>
            <person name="Gilbert M.T."/>
            <person name="Wang J."/>
        </authorList>
    </citation>
    <scope>NUCLEOTIDE SEQUENCE [LARGE SCALE GENOMIC DNA]</scope>
</reference>
<keyword evidence="1" id="KW-1133">Transmembrane helix</keyword>
<feature type="non-terminal residue" evidence="2">
    <location>
        <position position="203"/>
    </location>
</feature>
<dbReference type="Gene3D" id="3.40.50.300">
    <property type="entry name" value="P-loop containing nucleotide triphosphate hydrolases"/>
    <property type="match status" value="1"/>
</dbReference>
<name>A0A0A0A1B1_CHAVO</name>
<dbReference type="InterPro" id="IPR027417">
    <property type="entry name" value="P-loop_NTPase"/>
</dbReference>
<organism evidence="2 3">
    <name type="scientific">Charadrius vociferus</name>
    <name type="common">Killdeer</name>
    <name type="synonym">Aegialitis vocifera</name>
    <dbReference type="NCBI Taxonomy" id="50402"/>
    <lineage>
        <taxon>Eukaryota</taxon>
        <taxon>Metazoa</taxon>
        <taxon>Chordata</taxon>
        <taxon>Craniata</taxon>
        <taxon>Vertebrata</taxon>
        <taxon>Euteleostomi</taxon>
        <taxon>Archelosauria</taxon>
        <taxon>Archosauria</taxon>
        <taxon>Dinosauria</taxon>
        <taxon>Saurischia</taxon>
        <taxon>Theropoda</taxon>
        <taxon>Coelurosauria</taxon>
        <taxon>Aves</taxon>
        <taxon>Neognathae</taxon>
        <taxon>Neoaves</taxon>
        <taxon>Charadriiformes</taxon>
        <taxon>Charadriidae</taxon>
        <taxon>Charadrius</taxon>
    </lineage>
</organism>
<gene>
    <name evidence="2" type="ORF">N301_08051</name>
</gene>
<sequence length="203" mass="22720">MLSSLLKQPNIASFVGFVLHIIFGLLGFLTLFEKLPPSLEWIFNLFSPFAFTAGISKMVKLEKYGRAFTPKLYPLFNLYIILTLDGVLYLLLAIYFDKVLPGKYGVPYPPAFFLRRSYWFKPRSSGYVGVRAGGESSHDPILSNNTEPMPPGFDGKEAIRLNNIKKLYKKKDKRTEALRGLSLSVYEGQITALLGHSGSGKTA</sequence>
<feature type="transmembrane region" description="Helical" evidence="1">
    <location>
        <begin position="12"/>
        <end position="32"/>
    </location>
</feature>
<dbReference type="Proteomes" id="UP000053858">
    <property type="component" value="Unassembled WGS sequence"/>
</dbReference>
<evidence type="ECO:0000256" key="1">
    <source>
        <dbReference type="SAM" id="Phobius"/>
    </source>
</evidence>
<dbReference type="GO" id="GO:0016020">
    <property type="term" value="C:membrane"/>
    <property type="evidence" value="ECO:0007669"/>
    <property type="project" value="InterPro"/>
</dbReference>
<feature type="transmembrane region" description="Helical" evidence="1">
    <location>
        <begin position="38"/>
        <end position="55"/>
    </location>
</feature>
<evidence type="ECO:0000313" key="2">
    <source>
        <dbReference type="EMBL" id="KGL87752.1"/>
    </source>
</evidence>
<keyword evidence="2" id="KW-0547">Nucleotide-binding</keyword>
<keyword evidence="1" id="KW-0472">Membrane</keyword>
<dbReference type="PANTHER" id="PTHR19229:SF274">
    <property type="entry name" value="ABC-TYPE ORGANIC ANION TRANSPORTER ABCA8"/>
    <property type="match status" value="1"/>
</dbReference>
<protein>
    <submittedName>
        <fullName evidence="2">ATP-binding cassette sub-family A member 8</fullName>
    </submittedName>
</protein>
<keyword evidence="2" id="KW-0067">ATP-binding</keyword>
<dbReference type="EMBL" id="KL870339">
    <property type="protein sequence ID" value="KGL87752.1"/>
    <property type="molecule type" value="Genomic_DNA"/>
</dbReference>
<dbReference type="InterPro" id="IPR026082">
    <property type="entry name" value="ABCA"/>
</dbReference>
<feature type="transmembrane region" description="Helical" evidence="1">
    <location>
        <begin position="76"/>
        <end position="96"/>
    </location>
</feature>
<keyword evidence="1" id="KW-0812">Transmembrane</keyword>
<dbReference type="AlphaFoldDB" id="A0A0A0A1B1"/>
<keyword evidence="3" id="KW-1185">Reference proteome</keyword>
<dbReference type="GO" id="GO:0005319">
    <property type="term" value="F:lipid transporter activity"/>
    <property type="evidence" value="ECO:0007669"/>
    <property type="project" value="TreeGrafter"/>
</dbReference>
<dbReference type="PANTHER" id="PTHR19229">
    <property type="entry name" value="ATP-BINDING CASSETTE TRANSPORTER SUBFAMILY A ABCA"/>
    <property type="match status" value="1"/>
</dbReference>
<proteinExistence type="predicted"/>
<dbReference type="SUPFAM" id="SSF52540">
    <property type="entry name" value="P-loop containing nucleoside triphosphate hydrolases"/>
    <property type="match status" value="1"/>
</dbReference>
<dbReference type="STRING" id="50402.A0A0A0A1B1"/>
<dbReference type="GO" id="GO:0005524">
    <property type="term" value="F:ATP binding"/>
    <property type="evidence" value="ECO:0007669"/>
    <property type="project" value="UniProtKB-KW"/>
</dbReference>